<evidence type="ECO:0000256" key="7">
    <source>
        <dbReference type="ARBA" id="ARBA00022729"/>
    </source>
</evidence>
<keyword evidence="8" id="KW-0472">Membrane</keyword>
<evidence type="ECO:0000256" key="2">
    <source>
        <dbReference type="ARBA" id="ARBA00004533"/>
    </source>
</evidence>
<dbReference type="PANTHER" id="PTHR30024:SF47">
    <property type="entry name" value="TAURINE-BINDING PERIPLASMIC PROTEIN"/>
    <property type="match status" value="1"/>
</dbReference>
<dbReference type="EMBL" id="BAABJV010000001">
    <property type="protein sequence ID" value="GAA4763994.1"/>
    <property type="molecule type" value="Genomic_DNA"/>
</dbReference>
<evidence type="ECO:0000313" key="10">
    <source>
        <dbReference type="EMBL" id="GAA4763994.1"/>
    </source>
</evidence>
<keyword evidence="11" id="KW-1185">Reference proteome</keyword>
<evidence type="ECO:0000256" key="3">
    <source>
        <dbReference type="ARBA" id="ARBA00010742"/>
    </source>
</evidence>
<gene>
    <name evidence="10" type="ORF">GCM10023329_07190</name>
</gene>
<keyword evidence="7 9" id="KW-0732">Signal</keyword>
<dbReference type="PROSITE" id="PS51257">
    <property type="entry name" value="PROKAR_LIPOPROTEIN"/>
    <property type="match status" value="1"/>
</dbReference>
<dbReference type="Gene3D" id="3.40.190.10">
    <property type="entry name" value="Periplasmic binding protein-like II"/>
    <property type="match status" value="2"/>
</dbReference>
<evidence type="ECO:0000256" key="1">
    <source>
        <dbReference type="ARBA" id="ARBA00004418"/>
    </source>
</evidence>
<sequence length="369" mass="38102">MPGIRSATRRALTAALALPLLAAALTACGYGSQAPKQEQAAFAPEGEQLSAGEVRVGYFPNLTHATALVGVEKGLIQKELGGTRLAATTFNAGPSAVEALNAGSVDIGFLGPSPSVNGYTRSHGGNLRIIGGAASGGVKLVVDPDVIRTPADVRGKRIATPQKGNTQDVALIHWIGEQGWSVDPESGKGDVSVVRSNNKVTPGAFRTGSIDGAWVPEPTASQLVALGGEVLLDEAALWPDGKFVITNIVVSQRFLAEHPDVVEAVLRGTVRTNDWIDSHPDQAKAAANRALERLSGKPLPSAVLDAAWPSIKVTDDPLAGTLRTQAAWAADAGLLADPELDGIYDLRPLNAVLAAEGRPAVGDAGLGAR</sequence>
<evidence type="ECO:0000256" key="5">
    <source>
        <dbReference type="ARBA" id="ARBA00022475"/>
    </source>
</evidence>
<evidence type="ECO:0000256" key="8">
    <source>
        <dbReference type="ARBA" id="ARBA00023136"/>
    </source>
</evidence>
<evidence type="ECO:0000256" key="9">
    <source>
        <dbReference type="SAM" id="SignalP"/>
    </source>
</evidence>
<dbReference type="PANTHER" id="PTHR30024">
    <property type="entry name" value="ALIPHATIC SULFONATES-BINDING PROTEIN-RELATED"/>
    <property type="match status" value="1"/>
</dbReference>
<comment type="subcellular location">
    <subcellularLocation>
        <location evidence="2">Cell inner membrane</location>
    </subcellularLocation>
    <subcellularLocation>
        <location evidence="1">Periplasm</location>
    </subcellularLocation>
</comment>
<dbReference type="SUPFAM" id="SSF53850">
    <property type="entry name" value="Periplasmic binding protein-like II"/>
    <property type="match status" value="1"/>
</dbReference>
<accession>A0ABP8ZRD6</accession>
<evidence type="ECO:0000256" key="6">
    <source>
        <dbReference type="ARBA" id="ARBA00022519"/>
    </source>
</evidence>
<protein>
    <submittedName>
        <fullName evidence="10">Aliphatic sulfonate ABC transporter substrate-binding protein</fullName>
    </submittedName>
</protein>
<comment type="caution">
    <text evidence="10">The sequence shown here is derived from an EMBL/GenBank/DDBJ whole genome shotgun (WGS) entry which is preliminary data.</text>
</comment>
<feature type="chain" id="PRO_5047241831" evidence="9">
    <location>
        <begin position="30"/>
        <end position="369"/>
    </location>
</feature>
<evidence type="ECO:0000313" key="11">
    <source>
        <dbReference type="Proteomes" id="UP001501147"/>
    </source>
</evidence>
<dbReference type="RefSeq" id="WP_345609258.1">
    <property type="nucleotide sequence ID" value="NZ_BAABJV010000001.1"/>
</dbReference>
<dbReference type="InterPro" id="IPR010067">
    <property type="entry name" value="ABC_SsuA_sub-bd"/>
</dbReference>
<dbReference type="Pfam" id="PF13379">
    <property type="entry name" value="NMT1_2"/>
    <property type="match status" value="1"/>
</dbReference>
<dbReference type="CDD" id="cd13553">
    <property type="entry name" value="PBP2_NrtA_CpmA_like"/>
    <property type="match status" value="1"/>
</dbReference>
<keyword evidence="6" id="KW-0997">Cell inner membrane</keyword>
<dbReference type="Proteomes" id="UP001501147">
    <property type="component" value="Unassembled WGS sequence"/>
</dbReference>
<keyword evidence="4" id="KW-0813">Transport</keyword>
<comment type="similarity">
    <text evidence="3">Belongs to the bacterial solute-binding protein SsuA/TauA family.</text>
</comment>
<organism evidence="10 11">
    <name type="scientific">Streptomyces sanyensis</name>
    <dbReference type="NCBI Taxonomy" id="568869"/>
    <lineage>
        <taxon>Bacteria</taxon>
        <taxon>Bacillati</taxon>
        <taxon>Actinomycetota</taxon>
        <taxon>Actinomycetes</taxon>
        <taxon>Kitasatosporales</taxon>
        <taxon>Streptomycetaceae</taxon>
        <taxon>Streptomyces</taxon>
    </lineage>
</organism>
<dbReference type="InterPro" id="IPR044527">
    <property type="entry name" value="NrtA/CpmA_ABC-bd_dom"/>
</dbReference>
<evidence type="ECO:0000256" key="4">
    <source>
        <dbReference type="ARBA" id="ARBA00022448"/>
    </source>
</evidence>
<keyword evidence="5" id="KW-1003">Cell membrane</keyword>
<dbReference type="NCBIfam" id="TIGR01728">
    <property type="entry name" value="SsuA_fam"/>
    <property type="match status" value="1"/>
</dbReference>
<feature type="signal peptide" evidence="9">
    <location>
        <begin position="1"/>
        <end position="29"/>
    </location>
</feature>
<name>A0ABP8ZRD6_9ACTN</name>
<proteinExistence type="inferred from homology"/>
<reference evidence="11" key="1">
    <citation type="journal article" date="2019" name="Int. J. Syst. Evol. Microbiol.">
        <title>The Global Catalogue of Microorganisms (GCM) 10K type strain sequencing project: providing services to taxonomists for standard genome sequencing and annotation.</title>
        <authorList>
            <consortium name="The Broad Institute Genomics Platform"/>
            <consortium name="The Broad Institute Genome Sequencing Center for Infectious Disease"/>
            <person name="Wu L."/>
            <person name="Ma J."/>
        </authorList>
    </citation>
    <scope>NUCLEOTIDE SEQUENCE [LARGE SCALE GENOMIC DNA]</scope>
    <source>
        <strain evidence="11">JCM 18324</strain>
    </source>
</reference>